<feature type="domain" description="Pyrin" evidence="1">
    <location>
        <begin position="1"/>
        <end position="91"/>
    </location>
</feature>
<name>A0A667WR24_9TELE</name>
<dbReference type="InParanoid" id="A0A667WR24"/>
<organism evidence="2 3">
    <name type="scientific">Myripristis murdjan</name>
    <name type="common">pinecone soldierfish</name>
    <dbReference type="NCBI Taxonomy" id="586833"/>
    <lineage>
        <taxon>Eukaryota</taxon>
        <taxon>Metazoa</taxon>
        <taxon>Chordata</taxon>
        <taxon>Craniata</taxon>
        <taxon>Vertebrata</taxon>
        <taxon>Euteleostomi</taxon>
        <taxon>Actinopterygii</taxon>
        <taxon>Neopterygii</taxon>
        <taxon>Teleostei</taxon>
        <taxon>Neoteleostei</taxon>
        <taxon>Acanthomorphata</taxon>
        <taxon>Holocentriformes</taxon>
        <taxon>Holocentridae</taxon>
        <taxon>Myripristis</taxon>
    </lineage>
</organism>
<dbReference type="FunCoup" id="A0A667WR24">
    <property type="interactions" value="28"/>
</dbReference>
<dbReference type="Pfam" id="PF02758">
    <property type="entry name" value="PYRIN"/>
    <property type="match status" value="1"/>
</dbReference>
<protein>
    <recommendedName>
        <fullName evidence="1">Pyrin domain-containing protein</fullName>
    </recommendedName>
</protein>
<dbReference type="InterPro" id="IPR011029">
    <property type="entry name" value="DEATH-like_dom_sf"/>
</dbReference>
<accession>A0A667WR24</accession>
<dbReference type="Gene3D" id="1.10.533.10">
    <property type="entry name" value="Death Domain, Fas"/>
    <property type="match status" value="1"/>
</dbReference>
<dbReference type="GeneTree" id="ENSGT01090000260202"/>
<reference evidence="2" key="2">
    <citation type="submission" date="2025-08" db="UniProtKB">
        <authorList>
            <consortium name="Ensembl"/>
        </authorList>
    </citation>
    <scope>IDENTIFICATION</scope>
</reference>
<dbReference type="Proteomes" id="UP000472263">
    <property type="component" value="Chromosome 8"/>
</dbReference>
<dbReference type="PROSITE" id="PS50824">
    <property type="entry name" value="DAPIN"/>
    <property type="match status" value="1"/>
</dbReference>
<dbReference type="SUPFAM" id="SSF47986">
    <property type="entry name" value="DEATH domain"/>
    <property type="match status" value="1"/>
</dbReference>
<reference evidence="2" key="3">
    <citation type="submission" date="2025-09" db="UniProtKB">
        <authorList>
            <consortium name="Ensembl"/>
        </authorList>
    </citation>
    <scope>IDENTIFICATION</scope>
</reference>
<dbReference type="SMART" id="SM01289">
    <property type="entry name" value="PYRIN"/>
    <property type="match status" value="1"/>
</dbReference>
<dbReference type="InterPro" id="IPR004020">
    <property type="entry name" value="DAPIN"/>
</dbReference>
<dbReference type="CDD" id="cd08321">
    <property type="entry name" value="Pyrin_ASC-like"/>
    <property type="match status" value="1"/>
</dbReference>
<evidence type="ECO:0000259" key="1">
    <source>
        <dbReference type="PROSITE" id="PS50824"/>
    </source>
</evidence>
<dbReference type="AlphaFoldDB" id="A0A667WR24"/>
<reference evidence="2" key="1">
    <citation type="submission" date="2019-06" db="EMBL/GenBank/DDBJ databases">
        <authorList>
            <consortium name="Wellcome Sanger Institute Data Sharing"/>
        </authorList>
    </citation>
    <scope>NUCLEOTIDE SEQUENCE [LARGE SCALE GENOMIC DNA]</scope>
</reference>
<keyword evidence="3" id="KW-1185">Reference proteome</keyword>
<evidence type="ECO:0000313" key="3">
    <source>
        <dbReference type="Proteomes" id="UP000472263"/>
    </source>
</evidence>
<dbReference type="Ensembl" id="ENSMMDT00005004155.1">
    <property type="protein sequence ID" value="ENSMMDP00005004043.1"/>
    <property type="gene ID" value="ENSMMDG00005002241.1"/>
</dbReference>
<evidence type="ECO:0000313" key="2">
    <source>
        <dbReference type="Ensembl" id="ENSMMDP00005004043.1"/>
    </source>
</evidence>
<sequence length="108" mass="12463">MMETPVVLLLRVLEDLGEKELQSFKWFLQQPGILNDLPAIPKSRLETADRQDTLNEMVKTYSLYTVEVTKRVLTKMNKNDLVQQLAHCPRSGWHWENSLNTEVHSGLG</sequence>
<proteinExistence type="predicted"/>